<sequence>MQLRRAYANTLRFLRERKGLNQLELARTVDASYISRLEHAESAVTIETNEALAEALEIGPLAVLALVHGAKRSGSAREMLKEATEELERLELLDCQIPIDQDGPLHPQVAKGVETTKAVQALKADGLSQAEIARALNLSTSTVGRHWHRS</sequence>
<protein>
    <recommendedName>
        <fullName evidence="1">HTH cro/C1-type domain-containing protein</fullName>
    </recommendedName>
</protein>
<dbReference type="Proteomes" id="UP000186736">
    <property type="component" value="Unassembled WGS sequence"/>
</dbReference>
<proteinExistence type="predicted"/>
<dbReference type="InterPro" id="IPR010982">
    <property type="entry name" value="Lambda_DNA-bd_dom_sf"/>
</dbReference>
<dbReference type="GO" id="GO:0003677">
    <property type="term" value="F:DNA binding"/>
    <property type="evidence" value="ECO:0007669"/>
    <property type="project" value="InterPro"/>
</dbReference>
<dbReference type="CDD" id="cd00093">
    <property type="entry name" value="HTH_XRE"/>
    <property type="match status" value="1"/>
</dbReference>
<dbReference type="Gene3D" id="1.10.260.40">
    <property type="entry name" value="lambda repressor-like DNA-binding domains"/>
    <property type="match status" value="1"/>
</dbReference>
<dbReference type="SUPFAM" id="SSF47413">
    <property type="entry name" value="lambda repressor-like DNA-binding domains"/>
    <property type="match status" value="1"/>
</dbReference>
<dbReference type="SMART" id="SM00530">
    <property type="entry name" value="HTH_XRE"/>
    <property type="match status" value="1"/>
</dbReference>
<dbReference type="Gene3D" id="1.10.10.10">
    <property type="entry name" value="Winged helix-like DNA-binding domain superfamily/Winged helix DNA-binding domain"/>
    <property type="match status" value="1"/>
</dbReference>
<gene>
    <name evidence="2" type="ORF">PSEMO_61620</name>
</gene>
<dbReference type="OrthoDB" id="7008804at2"/>
<dbReference type="Pfam" id="PF07638">
    <property type="entry name" value="Sigma70_ECF"/>
    <property type="match status" value="1"/>
</dbReference>
<dbReference type="RefSeq" id="WP_075806730.1">
    <property type="nucleotide sequence ID" value="NZ_MKZO01000079.1"/>
</dbReference>
<name>A0A1Q9QUG6_PSEPU</name>
<dbReference type="EMBL" id="MKZO01000079">
    <property type="protein sequence ID" value="OLS58801.1"/>
    <property type="molecule type" value="Genomic_DNA"/>
</dbReference>
<organism evidence="2 3">
    <name type="scientific">Pseudomonas putida</name>
    <name type="common">Arthrobacter siderocapsulatus</name>
    <dbReference type="NCBI Taxonomy" id="303"/>
    <lineage>
        <taxon>Bacteria</taxon>
        <taxon>Pseudomonadati</taxon>
        <taxon>Pseudomonadota</taxon>
        <taxon>Gammaproteobacteria</taxon>
        <taxon>Pseudomonadales</taxon>
        <taxon>Pseudomonadaceae</taxon>
        <taxon>Pseudomonas</taxon>
    </lineage>
</organism>
<evidence type="ECO:0000259" key="1">
    <source>
        <dbReference type="PROSITE" id="PS50943"/>
    </source>
</evidence>
<comment type="caution">
    <text evidence="2">The sequence shown here is derived from an EMBL/GenBank/DDBJ whole genome shotgun (WGS) entry which is preliminary data.</text>
</comment>
<reference evidence="2 3" key="1">
    <citation type="submission" date="2016-10" db="EMBL/GenBank/DDBJ databases">
        <title>Genome Sequence of Pseudomonas putida GM4FR.</title>
        <authorList>
            <person name="Poehlein A."/>
            <person name="Wemheuer F."/>
            <person name="Hollensteiner J."/>
            <person name="Wemheuer B."/>
        </authorList>
    </citation>
    <scope>NUCLEOTIDE SEQUENCE [LARGE SCALE GENOMIC DNA]</scope>
    <source>
        <strain evidence="2 3">GM4FR</strain>
    </source>
</reference>
<dbReference type="InterPro" id="IPR036388">
    <property type="entry name" value="WH-like_DNA-bd_sf"/>
</dbReference>
<dbReference type="InterPro" id="IPR001387">
    <property type="entry name" value="Cro/C1-type_HTH"/>
</dbReference>
<dbReference type="InterPro" id="IPR053812">
    <property type="entry name" value="HTH_Sigma70_ECF-like"/>
</dbReference>
<dbReference type="AlphaFoldDB" id="A0A1Q9QUG6"/>
<feature type="domain" description="HTH cro/C1-type" evidence="1">
    <location>
        <begin position="11"/>
        <end position="64"/>
    </location>
</feature>
<evidence type="ECO:0000313" key="2">
    <source>
        <dbReference type="EMBL" id="OLS58801.1"/>
    </source>
</evidence>
<evidence type="ECO:0000313" key="3">
    <source>
        <dbReference type="Proteomes" id="UP000186736"/>
    </source>
</evidence>
<dbReference type="PROSITE" id="PS50943">
    <property type="entry name" value="HTH_CROC1"/>
    <property type="match status" value="1"/>
</dbReference>
<accession>A0A1Q9QUG6</accession>
<dbReference type="Pfam" id="PF01381">
    <property type="entry name" value="HTH_3"/>
    <property type="match status" value="1"/>
</dbReference>